<evidence type="ECO:0000313" key="9">
    <source>
        <dbReference type="EMBL" id="OZY85633.1"/>
    </source>
</evidence>
<evidence type="ECO:0000256" key="2">
    <source>
        <dbReference type="ARBA" id="ARBA00022448"/>
    </source>
</evidence>
<dbReference type="GO" id="GO:0055085">
    <property type="term" value="P:transmembrane transport"/>
    <property type="evidence" value="ECO:0007669"/>
    <property type="project" value="InterPro"/>
</dbReference>
<feature type="transmembrane region" description="Helical" evidence="7">
    <location>
        <begin position="90"/>
        <end position="113"/>
    </location>
</feature>
<dbReference type="PROSITE" id="PS50928">
    <property type="entry name" value="ABC_TM1"/>
    <property type="match status" value="1"/>
</dbReference>
<sequence>MKSIGFNIRAGEWLRLVLSWRLLWPGWLPLRQLQPLAVWVSPAALLLVWYWAARQQWVPEQILPAPAAVWESFLDLINSGELQDNLSISLFRLLVGFGIGAVSGLLVGVLLAISPGVRAYLGLTFEMLRHIPTLVLIPMLILLLGIGETFKIVILVKAVFFPVAQAATDAVRNIPRGFIEVGRVYQLKPWDFYRTILLPATVPPVLTGMRIALGRAWLILVAVELLAADAGIGQMMEFARQMLRLDIVLVGVVLTGVIGFSLDKSLRLVERRLMRWRPE</sequence>
<feature type="transmembrane region" description="Helical" evidence="7">
    <location>
        <begin position="242"/>
        <end position="262"/>
    </location>
</feature>
<keyword evidence="2 7" id="KW-0813">Transport</keyword>
<dbReference type="InterPro" id="IPR000515">
    <property type="entry name" value="MetI-like"/>
</dbReference>
<feature type="transmembrane region" description="Helical" evidence="7">
    <location>
        <begin position="216"/>
        <end position="236"/>
    </location>
</feature>
<dbReference type="GO" id="GO:0010438">
    <property type="term" value="P:cellular response to sulfur starvation"/>
    <property type="evidence" value="ECO:0007669"/>
    <property type="project" value="TreeGrafter"/>
</dbReference>
<protein>
    <submittedName>
        <fullName evidence="9">ABC transporter permease</fullName>
    </submittedName>
</protein>
<organism evidence="9 10">
    <name type="scientific">Cellvibrio mixtus</name>
    <dbReference type="NCBI Taxonomy" id="39650"/>
    <lineage>
        <taxon>Bacteria</taxon>
        <taxon>Pseudomonadati</taxon>
        <taxon>Pseudomonadota</taxon>
        <taxon>Gammaproteobacteria</taxon>
        <taxon>Cellvibrionales</taxon>
        <taxon>Cellvibrionaceae</taxon>
        <taxon>Cellvibrio</taxon>
    </lineage>
</organism>
<evidence type="ECO:0000256" key="7">
    <source>
        <dbReference type="RuleBase" id="RU363032"/>
    </source>
</evidence>
<dbReference type="AlphaFoldDB" id="A0A266Q6X2"/>
<evidence type="ECO:0000256" key="3">
    <source>
        <dbReference type="ARBA" id="ARBA00022475"/>
    </source>
</evidence>
<dbReference type="Pfam" id="PF00528">
    <property type="entry name" value="BPD_transp_1"/>
    <property type="match status" value="1"/>
</dbReference>
<dbReference type="GO" id="GO:0005886">
    <property type="term" value="C:plasma membrane"/>
    <property type="evidence" value="ECO:0007669"/>
    <property type="project" value="UniProtKB-SubCell"/>
</dbReference>
<comment type="caution">
    <text evidence="9">The sequence shown here is derived from an EMBL/GenBank/DDBJ whole genome shotgun (WGS) entry which is preliminary data.</text>
</comment>
<dbReference type="Gene3D" id="1.10.3720.10">
    <property type="entry name" value="MetI-like"/>
    <property type="match status" value="1"/>
</dbReference>
<keyword evidence="3" id="KW-1003">Cell membrane</keyword>
<keyword evidence="5 7" id="KW-1133">Transmembrane helix</keyword>
<feature type="domain" description="ABC transmembrane type-1" evidence="8">
    <location>
        <begin position="86"/>
        <end position="266"/>
    </location>
</feature>
<comment type="similarity">
    <text evidence="7">Belongs to the binding-protein-dependent transport system permease family.</text>
</comment>
<evidence type="ECO:0000256" key="6">
    <source>
        <dbReference type="ARBA" id="ARBA00023136"/>
    </source>
</evidence>
<dbReference type="RefSeq" id="WP_094983500.1">
    <property type="nucleotide sequence ID" value="NZ_NHNI01000001.1"/>
</dbReference>
<keyword evidence="10" id="KW-1185">Reference proteome</keyword>
<dbReference type="PANTHER" id="PTHR30151">
    <property type="entry name" value="ALKANE SULFONATE ABC TRANSPORTER-RELATED, MEMBRANE SUBUNIT"/>
    <property type="match status" value="1"/>
</dbReference>
<reference evidence="10" key="1">
    <citation type="submission" date="2017-05" db="EMBL/GenBank/DDBJ databases">
        <authorList>
            <person name="Barney B.M."/>
        </authorList>
    </citation>
    <scope>NUCLEOTIDE SEQUENCE [LARGE SCALE GENOMIC DNA]</scope>
    <source>
        <strain evidence="10">PSBB022</strain>
    </source>
</reference>
<evidence type="ECO:0000259" key="8">
    <source>
        <dbReference type="PROSITE" id="PS50928"/>
    </source>
</evidence>
<dbReference type="InterPro" id="IPR035906">
    <property type="entry name" value="MetI-like_sf"/>
</dbReference>
<comment type="subcellular location">
    <subcellularLocation>
        <location evidence="1 7">Cell membrane</location>
        <topology evidence="1 7">Multi-pass membrane protein</topology>
    </subcellularLocation>
</comment>
<feature type="transmembrane region" description="Helical" evidence="7">
    <location>
        <begin position="133"/>
        <end position="156"/>
    </location>
</feature>
<proteinExistence type="inferred from homology"/>
<name>A0A266Q6X2_9GAMM</name>
<evidence type="ECO:0000256" key="1">
    <source>
        <dbReference type="ARBA" id="ARBA00004651"/>
    </source>
</evidence>
<dbReference type="SUPFAM" id="SSF161098">
    <property type="entry name" value="MetI-like"/>
    <property type="match status" value="1"/>
</dbReference>
<accession>A0A266Q6X2</accession>
<dbReference type="CDD" id="cd06261">
    <property type="entry name" value="TM_PBP2"/>
    <property type="match status" value="1"/>
</dbReference>
<gene>
    <name evidence="9" type="ORF">CBP51_00840</name>
</gene>
<evidence type="ECO:0000256" key="5">
    <source>
        <dbReference type="ARBA" id="ARBA00022989"/>
    </source>
</evidence>
<keyword evidence="6 7" id="KW-0472">Membrane</keyword>
<evidence type="ECO:0000256" key="4">
    <source>
        <dbReference type="ARBA" id="ARBA00022692"/>
    </source>
</evidence>
<dbReference type="Proteomes" id="UP000216101">
    <property type="component" value="Unassembled WGS sequence"/>
</dbReference>
<dbReference type="PANTHER" id="PTHR30151:SF25">
    <property type="entry name" value="TAURINE TRANSPORT SYSTEM PERMEASE PROTEIN TAUC"/>
    <property type="match status" value="1"/>
</dbReference>
<dbReference type="EMBL" id="NHNI01000001">
    <property type="protein sequence ID" value="OZY85633.1"/>
    <property type="molecule type" value="Genomic_DNA"/>
</dbReference>
<keyword evidence="4 7" id="KW-0812">Transmembrane</keyword>
<evidence type="ECO:0000313" key="10">
    <source>
        <dbReference type="Proteomes" id="UP000216101"/>
    </source>
</evidence>